<dbReference type="Gene3D" id="3.40.50.1820">
    <property type="entry name" value="alpha/beta hydrolase"/>
    <property type="match status" value="1"/>
</dbReference>
<dbReference type="InterPro" id="IPR001375">
    <property type="entry name" value="Peptidase_S9_cat"/>
</dbReference>
<dbReference type="EMBL" id="BAABJE010000030">
    <property type="protein sequence ID" value="GAA4807653.1"/>
    <property type="molecule type" value="Genomic_DNA"/>
</dbReference>
<organism evidence="3 4">
    <name type="scientific">Lysobacter hankyongensis</name>
    <dbReference type="NCBI Taxonomy" id="1176535"/>
    <lineage>
        <taxon>Bacteria</taxon>
        <taxon>Pseudomonadati</taxon>
        <taxon>Pseudomonadota</taxon>
        <taxon>Gammaproteobacteria</taxon>
        <taxon>Lysobacterales</taxon>
        <taxon>Lysobacteraceae</taxon>
        <taxon>Lysobacter</taxon>
    </lineage>
</organism>
<dbReference type="PANTHER" id="PTHR42776:SF27">
    <property type="entry name" value="DIPEPTIDYL PEPTIDASE FAMILY MEMBER 6"/>
    <property type="match status" value="1"/>
</dbReference>
<protein>
    <submittedName>
        <fullName evidence="3">S9 family peptidase</fullName>
    </submittedName>
</protein>
<dbReference type="PANTHER" id="PTHR42776">
    <property type="entry name" value="SERINE PEPTIDASE S9 FAMILY MEMBER"/>
    <property type="match status" value="1"/>
</dbReference>
<evidence type="ECO:0000256" key="1">
    <source>
        <dbReference type="ARBA" id="ARBA00022801"/>
    </source>
</evidence>
<proteinExistence type="predicted"/>
<dbReference type="Pfam" id="PF00326">
    <property type="entry name" value="Peptidase_S9"/>
    <property type="match status" value="1"/>
</dbReference>
<dbReference type="InterPro" id="IPR029058">
    <property type="entry name" value="AB_hydrolase_fold"/>
</dbReference>
<name>A0ABP9CAX3_9GAMM</name>
<dbReference type="SUPFAM" id="SSF53474">
    <property type="entry name" value="alpha/beta-Hydrolases"/>
    <property type="match status" value="1"/>
</dbReference>
<keyword evidence="1" id="KW-0378">Hydrolase</keyword>
<keyword evidence="4" id="KW-1185">Reference proteome</keyword>
<dbReference type="SUPFAM" id="SSF82171">
    <property type="entry name" value="DPP6 N-terminal domain-like"/>
    <property type="match status" value="1"/>
</dbReference>
<dbReference type="Proteomes" id="UP001499959">
    <property type="component" value="Unassembled WGS sequence"/>
</dbReference>
<feature type="domain" description="Peptidase S9 prolyl oligopeptidase catalytic" evidence="2">
    <location>
        <begin position="441"/>
        <end position="653"/>
    </location>
</feature>
<evidence type="ECO:0000259" key="2">
    <source>
        <dbReference type="Pfam" id="PF00326"/>
    </source>
</evidence>
<evidence type="ECO:0000313" key="4">
    <source>
        <dbReference type="Proteomes" id="UP001499959"/>
    </source>
</evidence>
<accession>A0ABP9CAX3</accession>
<sequence>MSGIVLAGLPLFAAAQPAEPPPIRDFVRYPSYSEVLLSPTGEYLAMTVSRGEKDVLVVLQTRDLAVASVTELPGDNSVGRFYWGNPKRLVFNAYVKTGRYALVRPPELGFLYAIDVDGSRQRMLFRDAKTTLERGMQSAHEEREGLYEVLDPLPDDEENILVRILNPYMSGKKFNRLALLNIYDGRTRMFAVAPELACDFALDSAKRPNFAMCEDPDDENEVHPAIDLYRRGDKMQWDRIHAGKATGHALRVVGAATDGRVYAVRDDGVGTYEFGVLDDQGGFRSLFRDENADPVGYLTSATGDAILGVVTASAKPKITMIDETHPDGELYASLAAAFPDQFVEFSNASSKGDLIVVSVRSDRNPGELYLYDRKTAKARFLMRRMQWIEPAKMASVRPVRIASRDGLTLHGYLTVPNGSSGKNLPLIVNVHGGPMGVRDDWGFHAENQLLASRGYLVLQVNFRGSGGRGAKFERMAYGQWHAGIIDDIVDATRWAVAQRHADKDRICIYGASFGGYAAMMAPAREQGLFKCAFGYVGAYDAEIQMQDSDTAQSERGRRYIAMALGDSKSVRAAASPVNHADRIRIPVYLAAGQRDARCPPQNTEAMQKALTAAGNPPEGVILQAGEGHGFYKEDSNVRLYTEMLAFFSKHIGSDRPPVAVAAPAKE</sequence>
<comment type="caution">
    <text evidence="3">The sequence shown here is derived from an EMBL/GenBank/DDBJ whole genome shotgun (WGS) entry which is preliminary data.</text>
</comment>
<gene>
    <name evidence="3" type="ORF">GCM10023307_38010</name>
</gene>
<evidence type="ECO:0000313" key="3">
    <source>
        <dbReference type="EMBL" id="GAA4807653.1"/>
    </source>
</evidence>
<reference evidence="4" key="1">
    <citation type="journal article" date="2019" name="Int. J. Syst. Evol. Microbiol.">
        <title>The Global Catalogue of Microorganisms (GCM) 10K type strain sequencing project: providing services to taxonomists for standard genome sequencing and annotation.</title>
        <authorList>
            <consortium name="The Broad Institute Genomics Platform"/>
            <consortium name="The Broad Institute Genome Sequencing Center for Infectious Disease"/>
            <person name="Wu L."/>
            <person name="Ma J."/>
        </authorList>
    </citation>
    <scope>NUCLEOTIDE SEQUENCE [LARGE SCALE GENOMIC DNA]</scope>
    <source>
        <strain evidence="4">JCM 18204</strain>
    </source>
</reference>